<dbReference type="EMBL" id="BAABWH010000004">
    <property type="protein sequence ID" value="GAA6145492.1"/>
    <property type="molecule type" value="Genomic_DNA"/>
</dbReference>
<dbReference type="InterPro" id="IPR029500">
    <property type="entry name" value="QueF"/>
</dbReference>
<dbReference type="SUPFAM" id="SSF55620">
    <property type="entry name" value="Tetrahydrobiopterin biosynthesis enzymes-like"/>
    <property type="match status" value="1"/>
</dbReference>
<feature type="active site" description="Thioimide intermediate" evidence="5">
    <location>
        <position position="181"/>
    </location>
</feature>
<comment type="caution">
    <text evidence="7">The sequence shown here is derived from an EMBL/GenBank/DDBJ whole genome shotgun (WGS) entry which is preliminary data.</text>
</comment>
<proteinExistence type="inferred from homology"/>
<comment type="similarity">
    <text evidence="5">Belongs to the GTP cyclohydrolase I family. QueF type 2 subfamily.</text>
</comment>
<dbReference type="InterPro" id="IPR050084">
    <property type="entry name" value="NADPH_dep_7-cyano-7-deazaG_red"/>
</dbReference>
<dbReference type="Pfam" id="PF14819">
    <property type="entry name" value="QueF_N"/>
    <property type="match status" value="1"/>
</dbReference>
<dbReference type="Pfam" id="PF14489">
    <property type="entry name" value="QueF"/>
    <property type="match status" value="1"/>
</dbReference>
<dbReference type="Gene3D" id="3.30.1130.10">
    <property type="match status" value="2"/>
</dbReference>
<sequence length="274" mass="30800">MGSVHSETNPLGKTSDYPDQYDAGLLFPIDRNESWKAMGDDRSSIQFHGVDIWNGYEVSWLNGKGKPIVCVAEFRVPASSPFLVESKSFKLYLNSFNQATFDDASSVKAVMEKDLSAAAGGPVTVEFHGMDYSYPEAPQAVYIDDLDIDIATYTPSPDLLSVKEGAPFDGWLCSHLLKSNCPVTGQPDWGSLYVHYSGDEIDQAGLLAYVVSLRQHQDFHEQCVERTFRDILERCQPKTLTVYARYVRRGGLDINPFRTTEETFEALNFRLQRQ</sequence>
<comment type="catalytic activity">
    <reaction evidence="5">
        <text>7-aminomethyl-7-carbaguanine + 2 NADP(+) = 7-cyano-7-carbaguanine + 2 NADPH + 3 H(+)</text>
        <dbReference type="Rhea" id="RHEA:13409"/>
        <dbReference type="ChEBI" id="CHEBI:15378"/>
        <dbReference type="ChEBI" id="CHEBI:45075"/>
        <dbReference type="ChEBI" id="CHEBI:57783"/>
        <dbReference type="ChEBI" id="CHEBI:58349"/>
        <dbReference type="ChEBI" id="CHEBI:58703"/>
        <dbReference type="EC" id="1.7.1.13"/>
    </reaction>
</comment>
<dbReference type="EC" id="1.7.1.13" evidence="5"/>
<comment type="function">
    <text evidence="5">Catalyzes the NADPH-dependent reduction of 7-cyano-7-deazaguanine (preQ0) to 7-aminomethyl-7-deazaguanine (preQ1).</text>
</comment>
<dbReference type="PANTHER" id="PTHR34354">
    <property type="entry name" value="NADPH-DEPENDENT 7-CYANO-7-DEAZAGUANINE REDUCTASE"/>
    <property type="match status" value="1"/>
</dbReference>
<feature type="domain" description="NADPH-dependent 7-cyano-7-deazaguanine reductase N-terminal" evidence="6">
    <location>
        <begin position="17"/>
        <end position="126"/>
    </location>
</feature>
<evidence type="ECO:0000313" key="7">
    <source>
        <dbReference type="EMBL" id="GAA6145492.1"/>
    </source>
</evidence>
<dbReference type="InterPro" id="IPR016428">
    <property type="entry name" value="QueF_type2"/>
</dbReference>
<comment type="subunit">
    <text evidence="5">Homodimer.</text>
</comment>
<accession>A0ABP9ZZH9</accession>
<evidence type="ECO:0000256" key="3">
    <source>
        <dbReference type="ARBA" id="ARBA00022857"/>
    </source>
</evidence>
<evidence type="ECO:0000313" key="8">
    <source>
        <dbReference type="Proteomes" id="UP001481413"/>
    </source>
</evidence>
<feature type="binding site" evidence="5">
    <location>
        <begin position="84"/>
        <end position="86"/>
    </location>
    <ligand>
        <name>substrate</name>
    </ligand>
</feature>
<dbReference type="Proteomes" id="UP001481413">
    <property type="component" value="Unassembled WGS sequence"/>
</dbReference>
<dbReference type="HAMAP" id="MF_00817">
    <property type="entry name" value="QueF_type2"/>
    <property type="match status" value="1"/>
</dbReference>
<evidence type="ECO:0000256" key="1">
    <source>
        <dbReference type="ARBA" id="ARBA00022490"/>
    </source>
</evidence>
<dbReference type="NCBIfam" id="TIGR03138">
    <property type="entry name" value="QueF"/>
    <property type="match status" value="1"/>
</dbReference>
<comment type="pathway">
    <text evidence="5">tRNA modification; tRNA-queuosine biosynthesis.</text>
</comment>
<feature type="active site" description="Proton donor" evidence="5">
    <location>
        <position position="188"/>
    </location>
</feature>
<dbReference type="InterPro" id="IPR029139">
    <property type="entry name" value="QueF_N"/>
</dbReference>
<feature type="binding site" evidence="5">
    <location>
        <begin position="86"/>
        <end position="87"/>
    </location>
    <ligand>
        <name>NADPH</name>
        <dbReference type="ChEBI" id="CHEBI:57783"/>
    </ligand>
</feature>
<dbReference type="PIRSF" id="PIRSF004750">
    <property type="entry name" value="Nitrile_oxidored_YqcD_prd"/>
    <property type="match status" value="1"/>
</dbReference>
<protein>
    <recommendedName>
        <fullName evidence="5">NADPH-dependent 7-cyano-7-deazaguanine reductase</fullName>
        <ecNumber evidence="5">1.7.1.13</ecNumber>
    </recommendedName>
    <alternativeName>
        <fullName evidence="5">7-cyano-7-carbaguanine reductase</fullName>
    </alternativeName>
    <alternativeName>
        <fullName evidence="5">NADPH-dependent nitrile oxidoreductase</fullName>
    </alternativeName>
    <alternativeName>
        <fullName evidence="5">PreQ(0) reductase</fullName>
    </alternativeName>
</protein>
<reference evidence="7 8" key="1">
    <citation type="submission" date="2024-04" db="EMBL/GenBank/DDBJ databases">
        <title>Draft genome sequence of Thalassolituus maritimus NBRC 116585.</title>
        <authorList>
            <person name="Miyakawa T."/>
            <person name="Kusuya Y."/>
            <person name="Miura T."/>
        </authorList>
    </citation>
    <scope>NUCLEOTIDE SEQUENCE [LARGE SCALE GENOMIC DNA]</scope>
    <source>
        <strain evidence="7 8">5NW40-0001</strain>
    </source>
</reference>
<gene>
    <name evidence="5 7" type="primary">queF</name>
    <name evidence="7" type="ORF">NBRC116585_16100</name>
</gene>
<organism evidence="7 8">
    <name type="scientific">Thalassolituus maritimus</name>
    <dbReference type="NCBI Taxonomy" id="484498"/>
    <lineage>
        <taxon>Bacteria</taxon>
        <taxon>Pseudomonadati</taxon>
        <taxon>Pseudomonadota</taxon>
        <taxon>Gammaproteobacteria</taxon>
        <taxon>Oceanospirillales</taxon>
        <taxon>Oceanospirillaceae</taxon>
        <taxon>Thalassolituus</taxon>
    </lineage>
</organism>
<dbReference type="InterPro" id="IPR043133">
    <property type="entry name" value="GTP-CH-I_C/QueF"/>
</dbReference>
<name>A0ABP9ZZH9_9GAMM</name>
<evidence type="ECO:0000256" key="4">
    <source>
        <dbReference type="ARBA" id="ARBA00023002"/>
    </source>
</evidence>
<evidence type="ECO:0000259" key="6">
    <source>
        <dbReference type="Pfam" id="PF14819"/>
    </source>
</evidence>
<keyword evidence="8" id="KW-1185">Reference proteome</keyword>
<keyword evidence="1 5" id="KW-0963">Cytoplasm</keyword>
<dbReference type="RefSeq" id="WP_353294467.1">
    <property type="nucleotide sequence ID" value="NZ_BAABWH010000004.1"/>
</dbReference>
<feature type="binding site" evidence="5">
    <location>
        <begin position="249"/>
        <end position="250"/>
    </location>
    <ligand>
        <name>NADPH</name>
        <dbReference type="ChEBI" id="CHEBI:57783"/>
    </ligand>
</feature>
<evidence type="ECO:0000256" key="2">
    <source>
        <dbReference type="ARBA" id="ARBA00022785"/>
    </source>
</evidence>
<keyword evidence="3 5" id="KW-0521">NADP</keyword>
<keyword evidence="2 5" id="KW-0671">Queuosine biosynthesis</keyword>
<comment type="subcellular location">
    <subcellularLocation>
        <location evidence="5">Cytoplasm</location>
    </subcellularLocation>
</comment>
<dbReference type="PANTHER" id="PTHR34354:SF1">
    <property type="entry name" value="NADPH-DEPENDENT 7-CYANO-7-DEAZAGUANINE REDUCTASE"/>
    <property type="match status" value="1"/>
</dbReference>
<evidence type="ECO:0000256" key="5">
    <source>
        <dbReference type="HAMAP-Rule" id="MF_00817"/>
    </source>
</evidence>
<keyword evidence="4 5" id="KW-0560">Oxidoreductase</keyword>
<feature type="binding site" evidence="5">
    <location>
        <begin position="220"/>
        <end position="221"/>
    </location>
    <ligand>
        <name>substrate</name>
    </ligand>
</feature>